<reference evidence="2 3" key="1">
    <citation type="submission" date="2016-03" db="EMBL/GenBank/DDBJ databases">
        <title>EvidentialGene: Evidence-directed Construction of Genes on Genomes.</title>
        <authorList>
            <person name="Gilbert D.G."/>
            <person name="Choi J.-H."/>
            <person name="Mockaitis K."/>
            <person name="Colbourne J."/>
            <person name="Pfrender M."/>
        </authorList>
    </citation>
    <scope>NUCLEOTIDE SEQUENCE [LARGE SCALE GENOMIC DNA]</scope>
    <source>
        <strain evidence="2 3">Xinb3</strain>
        <tissue evidence="2">Complete organism</tissue>
    </source>
</reference>
<proteinExistence type="predicted"/>
<gene>
    <name evidence="2" type="ORF">APZ42_025377</name>
</gene>
<dbReference type="AlphaFoldDB" id="A0A164T5I3"/>
<protein>
    <submittedName>
        <fullName evidence="2">Uncharacterized protein</fullName>
    </submittedName>
</protein>
<evidence type="ECO:0000256" key="1">
    <source>
        <dbReference type="SAM" id="MobiDB-lite"/>
    </source>
</evidence>
<dbReference type="EMBL" id="LRGB01001868">
    <property type="protein sequence ID" value="KZS10211.1"/>
    <property type="molecule type" value="Genomic_DNA"/>
</dbReference>
<evidence type="ECO:0000313" key="2">
    <source>
        <dbReference type="EMBL" id="KZS10211.1"/>
    </source>
</evidence>
<feature type="region of interest" description="Disordered" evidence="1">
    <location>
        <begin position="1"/>
        <end position="22"/>
    </location>
</feature>
<comment type="caution">
    <text evidence="2">The sequence shown here is derived from an EMBL/GenBank/DDBJ whole genome shotgun (WGS) entry which is preliminary data.</text>
</comment>
<accession>A0A164T5I3</accession>
<feature type="compositionally biased region" description="Basic and acidic residues" evidence="1">
    <location>
        <begin position="1"/>
        <end position="13"/>
    </location>
</feature>
<sequence>MDKPSSHPETPKEKKNHRCENSIFTDESVTSASVSENQTSVSWIFDSSRPEQINQKAAVTT</sequence>
<evidence type="ECO:0000313" key="3">
    <source>
        <dbReference type="Proteomes" id="UP000076858"/>
    </source>
</evidence>
<keyword evidence="3" id="KW-1185">Reference proteome</keyword>
<name>A0A164T5I3_9CRUS</name>
<organism evidence="2 3">
    <name type="scientific">Daphnia magna</name>
    <dbReference type="NCBI Taxonomy" id="35525"/>
    <lineage>
        <taxon>Eukaryota</taxon>
        <taxon>Metazoa</taxon>
        <taxon>Ecdysozoa</taxon>
        <taxon>Arthropoda</taxon>
        <taxon>Crustacea</taxon>
        <taxon>Branchiopoda</taxon>
        <taxon>Diplostraca</taxon>
        <taxon>Cladocera</taxon>
        <taxon>Anomopoda</taxon>
        <taxon>Daphniidae</taxon>
        <taxon>Daphnia</taxon>
    </lineage>
</organism>
<dbReference type="Proteomes" id="UP000076858">
    <property type="component" value="Unassembled WGS sequence"/>
</dbReference>